<dbReference type="InterPro" id="IPR010799">
    <property type="entry name" value="MlrC_C"/>
</dbReference>
<dbReference type="PIRSF" id="PIRSF012702">
    <property type="entry name" value="UCP012702"/>
    <property type="match status" value="1"/>
</dbReference>
<dbReference type="InterPro" id="IPR009197">
    <property type="entry name" value="MlrC"/>
</dbReference>
<evidence type="ECO:0000313" key="5">
    <source>
        <dbReference type="Proteomes" id="UP001595776"/>
    </source>
</evidence>
<sequence>MTKVAVAGFLHETNSFAPGLTGLSAFEAADAWPGMVVGEAMLAAFGQSNIAMAGFLKAAQEKAWEITPLLWCSAGPSGVVEGGAYDSISTDLLARLELAMPVDAVFLDLHGAMVSETETDADGVLLGRVRALVGPDVPIVAVLDFHANISEHMVAAADMLALYRTYPHVDIADTGRRAAGYLAGLLEGSRPEKILQPIPFLLPLGTQATLDGPVAALMAGLRKLERDTGARIEFAAGFPLADAFETGPAIVTYAPDRKLAEAVAHQSAGLLAAREKEFTLQTMSPREAVAAAQEGRHGHGPLLLIDTQDNPGGGAAGDTVGLLRAMIEGGCRRAVMGVLYDPETALQAHKVGVGGAFVASIGAKSCPGQELPLRGRARVMALGSGNFAGTGPFYKGCSFALGPMACLEVGGVRVVLSSVRQQAADQAMFRHVGVEPAEAGILALKSSVHYRADFDGIARGTIIVKSPGLNTASPADLTYRNVRPNVRVAGGEQLKRGTV</sequence>
<dbReference type="Pfam" id="PF07171">
    <property type="entry name" value="MlrC_C"/>
    <property type="match status" value="1"/>
</dbReference>
<evidence type="ECO:0000259" key="2">
    <source>
        <dbReference type="Pfam" id="PF07171"/>
    </source>
</evidence>
<accession>A0ABV8UFL8</accession>
<keyword evidence="1" id="KW-0645">Protease</keyword>
<keyword evidence="1" id="KW-0378">Hydrolase</keyword>
<proteinExistence type="inferred from homology"/>
<comment type="similarity">
    <text evidence="1">Belongs to the peptidase M81 family.</text>
</comment>
<comment type="function">
    <text evidence="1">Involved in peptidolytic degradation of cyclic heptapeptide hepatotoxin microcystin (MC).</text>
</comment>
<comment type="caution">
    <text evidence="4">The sequence shown here is derived from an EMBL/GenBank/DDBJ whole genome shotgun (WGS) entry which is preliminary data.</text>
</comment>
<evidence type="ECO:0000256" key="1">
    <source>
        <dbReference type="PIRNR" id="PIRNR012702"/>
    </source>
</evidence>
<comment type="cofactor">
    <cofactor evidence="1">
        <name>Zn(2+)</name>
        <dbReference type="ChEBI" id="CHEBI:29105"/>
    </cofactor>
    <text evidence="1">Binds 1 zinc ion per subunit.</text>
</comment>
<dbReference type="Proteomes" id="UP001595776">
    <property type="component" value="Unassembled WGS sequence"/>
</dbReference>
<dbReference type="EMBL" id="JBHSCR010000033">
    <property type="protein sequence ID" value="MFC4349578.1"/>
    <property type="molecule type" value="Genomic_DNA"/>
</dbReference>
<feature type="domain" description="Microcystin LR degradation protein MlrC C-terminal" evidence="2">
    <location>
        <begin position="304"/>
        <end position="481"/>
    </location>
</feature>
<evidence type="ECO:0000313" key="4">
    <source>
        <dbReference type="EMBL" id="MFC4349578.1"/>
    </source>
</evidence>
<dbReference type="InterPro" id="IPR015995">
    <property type="entry name" value="MlrC_N"/>
</dbReference>
<keyword evidence="1" id="KW-0479">Metal-binding</keyword>
<keyword evidence="5" id="KW-1185">Reference proteome</keyword>
<evidence type="ECO:0000259" key="3">
    <source>
        <dbReference type="Pfam" id="PF07364"/>
    </source>
</evidence>
<organism evidence="4 5">
    <name type="scientific">Kordiimonas lipolytica</name>
    <dbReference type="NCBI Taxonomy" id="1662421"/>
    <lineage>
        <taxon>Bacteria</taxon>
        <taxon>Pseudomonadati</taxon>
        <taxon>Pseudomonadota</taxon>
        <taxon>Alphaproteobacteria</taxon>
        <taxon>Kordiimonadales</taxon>
        <taxon>Kordiimonadaceae</taxon>
        <taxon>Kordiimonas</taxon>
    </lineage>
</organism>
<dbReference type="RefSeq" id="WP_068147162.1">
    <property type="nucleotide sequence ID" value="NZ_JBHSCR010000033.1"/>
</dbReference>
<keyword evidence="1" id="KW-0482">Metalloprotease</keyword>
<name>A0ABV8UFL8_9PROT</name>
<dbReference type="Pfam" id="PF07364">
    <property type="entry name" value="DUF1485"/>
    <property type="match status" value="1"/>
</dbReference>
<gene>
    <name evidence="4" type="ORF">ACFO5Q_17140</name>
</gene>
<protein>
    <recommendedName>
        <fullName evidence="1">Microcystinase C</fullName>
        <shortName evidence="1">MlrC</shortName>
    </recommendedName>
</protein>
<feature type="domain" description="Microcystin LR degradation protein MlrC N-terminal" evidence="3">
    <location>
        <begin position="3"/>
        <end position="292"/>
    </location>
</feature>
<reference evidence="5" key="1">
    <citation type="journal article" date="2019" name="Int. J. Syst. Evol. Microbiol.">
        <title>The Global Catalogue of Microorganisms (GCM) 10K type strain sequencing project: providing services to taxonomists for standard genome sequencing and annotation.</title>
        <authorList>
            <consortium name="The Broad Institute Genomics Platform"/>
            <consortium name="The Broad Institute Genome Sequencing Center for Infectious Disease"/>
            <person name="Wu L."/>
            <person name="Ma J."/>
        </authorList>
    </citation>
    <scope>NUCLEOTIDE SEQUENCE [LARGE SCALE GENOMIC DNA]</scope>
    <source>
        <strain evidence="5">CGMCC 1.15304</strain>
    </source>
</reference>